<keyword evidence="1" id="KW-0812">Transmembrane</keyword>
<organism evidence="3 4">
    <name type="scientific">Geobacter soli</name>
    <dbReference type="NCBI Taxonomy" id="1510391"/>
    <lineage>
        <taxon>Bacteria</taxon>
        <taxon>Pseudomonadati</taxon>
        <taxon>Thermodesulfobacteriota</taxon>
        <taxon>Desulfuromonadia</taxon>
        <taxon>Geobacterales</taxon>
        <taxon>Geobacteraceae</taxon>
        <taxon>Geobacter</taxon>
    </lineage>
</organism>
<evidence type="ECO:0000259" key="2">
    <source>
        <dbReference type="Pfam" id="PF09850"/>
    </source>
</evidence>
<proteinExistence type="predicted"/>
<evidence type="ECO:0000313" key="3">
    <source>
        <dbReference type="EMBL" id="KIE43480.1"/>
    </source>
</evidence>
<dbReference type="InterPro" id="IPR017732">
    <property type="entry name" value="T4/T6SS_DotU"/>
</dbReference>
<sequence>MHLTDCFTDVMAYLNHSLRTIAVRQPPYGEIRGEIERFMAAADAAARSEGLDREEFDRARFAVCAWIDESILSSAWEEKNTWLKEQLQRIHYATTDAGEEFFTRLTALGLNQREVREVFYLCLALGFAGKYCKPGDEYHLEQLKTAQLKLLMGSSVGLPPLERTELFPEAWPAGPPPAAIRPGRGTGNRALAAAVAAAPVVLLLILFLAYRFTLSGVGDTFLRTVPY</sequence>
<dbReference type="Gene3D" id="1.25.40.590">
    <property type="entry name" value="Type IV / VI secretion system, DotU"/>
    <property type="match status" value="1"/>
</dbReference>
<comment type="caution">
    <text evidence="3">The sequence shown here is derived from an EMBL/GenBank/DDBJ whole genome shotgun (WGS) entry which is preliminary data.</text>
</comment>
<dbReference type="PANTHER" id="PTHR38033:SF1">
    <property type="entry name" value="DOTU FAMILY TYPE IV_VI SECRETION SYSTEM PROTEIN"/>
    <property type="match status" value="1"/>
</dbReference>
<dbReference type="RefSeq" id="WP_039646987.1">
    <property type="nucleotide sequence ID" value="NZ_JXBL01000001.1"/>
</dbReference>
<reference evidence="3 4" key="1">
    <citation type="submission" date="2015-01" db="EMBL/GenBank/DDBJ databases">
        <title>Genome sequence of the anaerobic bacterium Geobacter soli GSS01, a dissimilatory Fe(III) reducer from soil.</title>
        <authorList>
            <person name="Yang G."/>
            <person name="Zhou S."/>
        </authorList>
    </citation>
    <scope>NUCLEOTIDE SEQUENCE [LARGE SCALE GENOMIC DNA]</scope>
    <source>
        <strain evidence="3 4">GSS01</strain>
    </source>
</reference>
<dbReference type="InterPro" id="IPR038522">
    <property type="entry name" value="T4/T6SS_DotU_sf"/>
</dbReference>
<evidence type="ECO:0000313" key="4">
    <source>
        <dbReference type="Proteomes" id="UP000031433"/>
    </source>
</evidence>
<dbReference type="Pfam" id="PF09850">
    <property type="entry name" value="DotU"/>
    <property type="match status" value="1"/>
</dbReference>
<dbReference type="Proteomes" id="UP000031433">
    <property type="component" value="Unassembled WGS sequence"/>
</dbReference>
<dbReference type="EMBL" id="JXBL01000001">
    <property type="protein sequence ID" value="KIE43480.1"/>
    <property type="molecule type" value="Genomic_DNA"/>
</dbReference>
<dbReference type="NCBIfam" id="TIGR03349">
    <property type="entry name" value="IV_VI_DotU"/>
    <property type="match status" value="1"/>
</dbReference>
<feature type="domain" description="Type IV / VI secretion system DotU" evidence="2">
    <location>
        <begin position="3"/>
        <end position="212"/>
    </location>
</feature>
<gene>
    <name evidence="3" type="ORF">SE37_12990</name>
</gene>
<name>A0A0C1U749_9BACT</name>
<feature type="transmembrane region" description="Helical" evidence="1">
    <location>
        <begin position="190"/>
        <end position="210"/>
    </location>
</feature>
<dbReference type="PANTHER" id="PTHR38033">
    <property type="entry name" value="MEMBRANE PROTEIN-RELATED"/>
    <property type="match status" value="1"/>
</dbReference>
<keyword evidence="4" id="KW-1185">Reference proteome</keyword>
<protein>
    <submittedName>
        <fullName evidence="3">Type VI secretion system protein ImpK</fullName>
    </submittedName>
</protein>
<keyword evidence="1" id="KW-0472">Membrane</keyword>
<accession>A0A0C1U749</accession>
<dbReference type="AlphaFoldDB" id="A0A0C1U749"/>
<keyword evidence="1" id="KW-1133">Transmembrane helix</keyword>
<evidence type="ECO:0000256" key="1">
    <source>
        <dbReference type="SAM" id="Phobius"/>
    </source>
</evidence>